<organism evidence="2 3">
    <name type="scientific">Streptosporangium amethystogenes subsp. fukuiense</name>
    <dbReference type="NCBI Taxonomy" id="698418"/>
    <lineage>
        <taxon>Bacteria</taxon>
        <taxon>Bacillati</taxon>
        <taxon>Actinomycetota</taxon>
        <taxon>Actinomycetes</taxon>
        <taxon>Streptosporangiales</taxon>
        <taxon>Streptosporangiaceae</taxon>
        <taxon>Streptosporangium</taxon>
    </lineage>
</organism>
<keyword evidence="1" id="KW-0732">Signal</keyword>
<name>A0ABW2T5R6_9ACTN</name>
<evidence type="ECO:0000313" key="3">
    <source>
        <dbReference type="Proteomes" id="UP001596514"/>
    </source>
</evidence>
<accession>A0ABW2T5R6</accession>
<feature type="chain" id="PRO_5046872466" description="Lipoprotein" evidence="1">
    <location>
        <begin position="20"/>
        <end position="244"/>
    </location>
</feature>
<dbReference type="RefSeq" id="WP_343973598.1">
    <property type="nucleotide sequence ID" value="NZ_BAAAGK010000107.1"/>
</dbReference>
<dbReference type="Proteomes" id="UP001596514">
    <property type="component" value="Unassembled WGS sequence"/>
</dbReference>
<dbReference type="PROSITE" id="PS51257">
    <property type="entry name" value="PROKAR_LIPOPROTEIN"/>
    <property type="match status" value="1"/>
</dbReference>
<dbReference type="EMBL" id="JBHTEE010000001">
    <property type="protein sequence ID" value="MFC7603069.1"/>
    <property type="molecule type" value="Genomic_DNA"/>
</dbReference>
<feature type="signal peptide" evidence="1">
    <location>
        <begin position="1"/>
        <end position="19"/>
    </location>
</feature>
<reference evidence="3" key="1">
    <citation type="journal article" date="2019" name="Int. J. Syst. Evol. Microbiol.">
        <title>The Global Catalogue of Microorganisms (GCM) 10K type strain sequencing project: providing services to taxonomists for standard genome sequencing and annotation.</title>
        <authorList>
            <consortium name="The Broad Institute Genomics Platform"/>
            <consortium name="The Broad Institute Genome Sequencing Center for Infectious Disease"/>
            <person name="Wu L."/>
            <person name="Ma J."/>
        </authorList>
    </citation>
    <scope>NUCLEOTIDE SEQUENCE [LARGE SCALE GENOMIC DNA]</scope>
    <source>
        <strain evidence="3">JCM 10083</strain>
    </source>
</reference>
<sequence>MIRSLLAAVLLLTGCSATAETTATLETTATVARAGAQADDVVVRFLRCGPMTCVGGDSLSVTGDGRAVSLRDGELVAVRLSATELGDLRAGLVEALAGREGTLDRTGGATDQPFAVITVTGQDGKVHENRLEGAPLVEDERIVAAGERLTALTGRIRATGTPDRTAPITVTLYEGRGVRPVRQASWPEGVLAPVLDQASGNPSSRTYRGEEAKALRTALGAAGEQVAVLVGGRTLIAGWEAELP</sequence>
<gene>
    <name evidence="2" type="ORF">ACFQVD_23465</name>
</gene>
<keyword evidence="3" id="KW-1185">Reference proteome</keyword>
<evidence type="ECO:0000313" key="2">
    <source>
        <dbReference type="EMBL" id="MFC7603069.1"/>
    </source>
</evidence>
<proteinExistence type="predicted"/>
<comment type="caution">
    <text evidence="2">The sequence shown here is derived from an EMBL/GenBank/DDBJ whole genome shotgun (WGS) entry which is preliminary data.</text>
</comment>
<protein>
    <recommendedName>
        <fullName evidence="4">Lipoprotein</fullName>
    </recommendedName>
</protein>
<evidence type="ECO:0000256" key="1">
    <source>
        <dbReference type="SAM" id="SignalP"/>
    </source>
</evidence>
<evidence type="ECO:0008006" key="4">
    <source>
        <dbReference type="Google" id="ProtNLM"/>
    </source>
</evidence>